<protein>
    <recommendedName>
        <fullName evidence="4">RxLR effector protein</fullName>
    </recommendedName>
</protein>
<dbReference type="EMBL" id="CP126221">
    <property type="protein sequence ID" value="WIA22310.1"/>
    <property type="molecule type" value="Genomic_DNA"/>
</dbReference>
<reference evidence="2 3" key="1">
    <citation type="submission" date="2023-05" db="EMBL/GenBank/DDBJ databases">
        <title>A 100% complete, gapless, phased diploid assembly of the Scenedesmus obliquus UTEX 3031 genome.</title>
        <authorList>
            <person name="Biondi T.C."/>
            <person name="Hanschen E.R."/>
            <person name="Kwon T."/>
            <person name="Eng W."/>
            <person name="Kruse C.P.S."/>
            <person name="Koehler S.I."/>
            <person name="Kunde Y."/>
            <person name="Gleasner C.D."/>
            <person name="You Mak K.T."/>
            <person name="Polle J."/>
            <person name="Hovde B.T."/>
            <person name="Starkenburg S.R."/>
        </authorList>
    </citation>
    <scope>NUCLEOTIDE SEQUENCE [LARGE SCALE GENOMIC DNA]</scope>
    <source>
        <strain evidence="2 3">DOE0152z</strain>
    </source>
</reference>
<sequence length="199" mass="20503">MKHTVGFALLAFAAYVALVAASAQGSPTGLAIGTRGMRKLLSTSTAKRFSTDGPDDDSFSASEVAAEVSNFKSSMALSASKSGDDRRKLMLLQAADSSSAVNADGAGDVNISAANVAAEVSNFKSSMAVSASKSGDDRRRQLLAISDSSSSTDGQDDDSFSEAGVAAEVSNFKSSMAVSASRAGDDRRKLMVRGRKLLQ</sequence>
<keyword evidence="3" id="KW-1185">Reference proteome</keyword>
<evidence type="ECO:0000313" key="2">
    <source>
        <dbReference type="EMBL" id="WIA22310.1"/>
    </source>
</evidence>
<feature type="chain" id="PRO_5046841495" description="RxLR effector protein" evidence="1">
    <location>
        <begin position="26"/>
        <end position="199"/>
    </location>
</feature>
<evidence type="ECO:0000313" key="3">
    <source>
        <dbReference type="Proteomes" id="UP001244341"/>
    </source>
</evidence>
<evidence type="ECO:0000256" key="1">
    <source>
        <dbReference type="SAM" id="SignalP"/>
    </source>
</evidence>
<keyword evidence="1" id="KW-0732">Signal</keyword>
<evidence type="ECO:0008006" key="4">
    <source>
        <dbReference type="Google" id="ProtNLM"/>
    </source>
</evidence>
<feature type="signal peptide" evidence="1">
    <location>
        <begin position="1"/>
        <end position="25"/>
    </location>
</feature>
<proteinExistence type="predicted"/>
<dbReference type="Proteomes" id="UP001244341">
    <property type="component" value="Chromosome 14b"/>
</dbReference>
<name>A0ABY8UMH8_TETOB</name>
<accession>A0ABY8UMH8</accession>
<organism evidence="2 3">
    <name type="scientific">Tetradesmus obliquus</name>
    <name type="common">Green alga</name>
    <name type="synonym">Acutodesmus obliquus</name>
    <dbReference type="NCBI Taxonomy" id="3088"/>
    <lineage>
        <taxon>Eukaryota</taxon>
        <taxon>Viridiplantae</taxon>
        <taxon>Chlorophyta</taxon>
        <taxon>core chlorophytes</taxon>
        <taxon>Chlorophyceae</taxon>
        <taxon>CS clade</taxon>
        <taxon>Sphaeropleales</taxon>
        <taxon>Scenedesmaceae</taxon>
        <taxon>Tetradesmus</taxon>
    </lineage>
</organism>
<gene>
    <name evidence="2" type="ORF">OEZ85_004626</name>
</gene>